<dbReference type="Gene3D" id="3.40.50.11290">
    <property type="match status" value="1"/>
</dbReference>
<keyword evidence="4" id="KW-1185">Reference proteome</keyword>
<evidence type="ECO:0000259" key="1">
    <source>
        <dbReference type="Pfam" id="PF04168"/>
    </source>
</evidence>
<evidence type="ECO:0000313" key="3">
    <source>
        <dbReference type="EMBL" id="MDF8265518.1"/>
    </source>
</evidence>
<proteinExistence type="predicted"/>
<comment type="caution">
    <text evidence="3">The sequence shown here is derived from an EMBL/GenBank/DDBJ whole genome shotgun (WGS) entry which is preliminary data.</text>
</comment>
<dbReference type="InterPro" id="IPR051680">
    <property type="entry name" value="ATP-dep_Glu-Cys_Ligase-2"/>
</dbReference>
<dbReference type="Gene3D" id="3.30.1490.270">
    <property type="match status" value="1"/>
</dbReference>
<dbReference type="SUPFAM" id="SSF56059">
    <property type="entry name" value="Glutathione synthetase ATP-binding domain-like"/>
    <property type="match status" value="1"/>
</dbReference>
<dbReference type="PANTHER" id="PTHR34595:SF2">
    <property type="entry name" value="BLR2978 PROTEIN"/>
    <property type="match status" value="1"/>
</dbReference>
<protein>
    <submittedName>
        <fullName evidence="3">Circularly permuted type 2 ATP-grasp protein</fullName>
    </submittedName>
</protein>
<reference evidence="3 4" key="1">
    <citation type="submission" date="2023-03" db="EMBL/GenBank/DDBJ databases">
        <title>YIM 133296 draft genome.</title>
        <authorList>
            <person name="Xiong L."/>
        </authorList>
    </citation>
    <scope>NUCLEOTIDE SEQUENCE [LARGE SCALE GENOMIC DNA]</scope>
    <source>
        <strain evidence="3 4">YIM 133296</strain>
    </source>
</reference>
<dbReference type="Pfam" id="PF14403">
    <property type="entry name" value="CP_ATPgrasp_2"/>
    <property type="match status" value="1"/>
</dbReference>
<dbReference type="InterPro" id="IPR025841">
    <property type="entry name" value="CP_ATPgrasp_2"/>
</dbReference>
<feature type="domain" description="DUF403" evidence="1">
    <location>
        <begin position="527"/>
        <end position="834"/>
    </location>
</feature>
<dbReference type="InterPro" id="IPR007296">
    <property type="entry name" value="DUF403"/>
</dbReference>
<feature type="domain" description="Circularly permuted ATP-grasp type 2" evidence="2">
    <location>
        <begin position="99"/>
        <end position="475"/>
    </location>
</feature>
<evidence type="ECO:0000313" key="4">
    <source>
        <dbReference type="Proteomes" id="UP001528912"/>
    </source>
</evidence>
<sequence>MSAQVDEQPGGALEAYRALLASRAVERGEPSAPAVDELIGNGGVRPDHELLAHTVTAMGTTGLLTRAARARRFVQSDGVTYGSTDDGGQARNWHLDPLPVVLGAQEWAGLEAGLAQRAHLLDLVLADLYGERTLLHRRVVPAEVVLGHPGFVRQADRVRLPSPHQLLMSATDLARGSDGAWQVIADRTQAPSGAGYAMANRRIITRTMPALHRGTDLARLRSFFHTMRVALHDVAPETSEAPRVVVLSPGAGSETAFDQAFMATLLGFPLVEADDLTMRDGRVWVRTTGRLEPVDVILRRVDALWSDPLDLRADSQLGVPGLVEATRRGTVAVVNPLGAGVLENPGLQHFLGAVAREVLGEDLALGMPLSWWCGDDRQRSYVLAHLDELVLKPLWRDVDNESEFGWALSRAELDRLRARIEAQPWAWCAQEPLPDSSAPVVTRDGLEPRRLVLRTFAVAEGGDYRFLPGGLARVAASMDEYRVTGSAGALAKDVWVLSAPDAAAPPWVERSSRPAAVAEPAPTAGLAPRVAEDLFWIGRYAERAEGTARLLKVADDLTEDFDNRPGSLGAAAMTAVLDAVGAVTTVPAGDAREPGGRVRHLRTLVTDRRTPGTIAYAVDRLVQGSQQVRDQLSLDTWPILSRLEETLSAEQTEESQLQPLLERLIESLLALAGVMAQSMVRDRTWAYIDAGSRLERAQLTVALLAATLAPGRSPVLEGQVTEAILVAGESIITHRRRSAAGLGPASPVHSALDLLLLDVDNPRSVIFQLDRLGPDLELMGDGERRTQVAEIAQRLRAADVHRLAGHDRTALDQLLVRLGAELRDLADAVERRHFVRKAPQRTHVTEWTLGRDA</sequence>
<gene>
    <name evidence="3" type="ORF">P4R38_14810</name>
</gene>
<dbReference type="RefSeq" id="WP_277192841.1">
    <property type="nucleotide sequence ID" value="NZ_JAROAV010000036.1"/>
</dbReference>
<dbReference type="Pfam" id="PF04168">
    <property type="entry name" value="Alpha-E"/>
    <property type="match status" value="1"/>
</dbReference>
<name>A0ABT6C9C5_9MICO</name>
<evidence type="ECO:0000259" key="2">
    <source>
        <dbReference type="Pfam" id="PF14403"/>
    </source>
</evidence>
<dbReference type="EMBL" id="JAROAV010000036">
    <property type="protein sequence ID" value="MDF8265518.1"/>
    <property type="molecule type" value="Genomic_DNA"/>
</dbReference>
<dbReference type="Proteomes" id="UP001528912">
    <property type="component" value="Unassembled WGS sequence"/>
</dbReference>
<organism evidence="3 4">
    <name type="scientific">Luteipulveratus flavus</name>
    <dbReference type="NCBI Taxonomy" id="3031728"/>
    <lineage>
        <taxon>Bacteria</taxon>
        <taxon>Bacillati</taxon>
        <taxon>Actinomycetota</taxon>
        <taxon>Actinomycetes</taxon>
        <taxon>Micrococcales</taxon>
        <taxon>Dermacoccaceae</taxon>
        <taxon>Luteipulveratus</taxon>
    </lineage>
</organism>
<dbReference type="PANTHER" id="PTHR34595">
    <property type="entry name" value="BLR5612 PROTEIN"/>
    <property type="match status" value="1"/>
</dbReference>
<accession>A0ABT6C9C5</accession>